<dbReference type="SUPFAM" id="SSF52540">
    <property type="entry name" value="P-loop containing nucleoside triphosphate hydrolases"/>
    <property type="match status" value="1"/>
</dbReference>
<dbReference type="PANTHER" id="PTHR37937">
    <property type="entry name" value="CONJUGATIVE TRANSFER: DNA TRANSPORT"/>
    <property type="match status" value="1"/>
</dbReference>
<feature type="transmembrane region" description="Helical" evidence="6">
    <location>
        <begin position="125"/>
        <end position="144"/>
    </location>
</feature>
<evidence type="ECO:0000313" key="9">
    <source>
        <dbReference type="EMBL" id="PIK17187.1"/>
    </source>
</evidence>
<proteinExistence type="predicted"/>
<keyword evidence="2" id="KW-1003">Cell membrane</keyword>
<reference evidence="9 10" key="1">
    <citation type="submission" date="2017-11" db="EMBL/GenBank/DDBJ databases">
        <title>Genome sequencing of Prevotella intermedia KCOM 1101.</title>
        <authorList>
            <person name="Kook J.-K."/>
            <person name="Park S.-N."/>
            <person name="Lim Y.K."/>
        </authorList>
    </citation>
    <scope>NUCLEOTIDE SEQUENCE [LARGE SCALE GENOMIC DNA]</scope>
    <source>
        <strain evidence="9 10">KCOM 1101</strain>
    </source>
</reference>
<dbReference type="InterPro" id="IPR025988">
    <property type="entry name" value="YWFCY_dom"/>
</dbReference>
<dbReference type="Proteomes" id="UP000229111">
    <property type="component" value="Unassembled WGS sequence"/>
</dbReference>
<protein>
    <submittedName>
        <fullName evidence="9">Conjugal transfer protein TraG</fullName>
    </submittedName>
</protein>
<dbReference type="InterPro" id="IPR032689">
    <property type="entry name" value="TraG-D_C"/>
</dbReference>
<dbReference type="PANTHER" id="PTHR37937:SF1">
    <property type="entry name" value="CONJUGATIVE TRANSFER: DNA TRANSPORT"/>
    <property type="match status" value="1"/>
</dbReference>
<feature type="domain" description="TraD/TraG TraM recognition site" evidence="7">
    <location>
        <begin position="461"/>
        <end position="572"/>
    </location>
</feature>
<evidence type="ECO:0000259" key="8">
    <source>
        <dbReference type="Pfam" id="PF14293"/>
    </source>
</evidence>
<feature type="transmembrane region" description="Helical" evidence="6">
    <location>
        <begin position="92"/>
        <end position="113"/>
    </location>
</feature>
<evidence type="ECO:0000256" key="2">
    <source>
        <dbReference type="ARBA" id="ARBA00022475"/>
    </source>
</evidence>
<comment type="subcellular location">
    <subcellularLocation>
        <location evidence="1">Cell membrane</location>
        <topology evidence="1">Multi-pass membrane protein</topology>
    </subcellularLocation>
</comment>
<dbReference type="CDD" id="cd01127">
    <property type="entry name" value="TrwB_TraG_TraD_VirD4"/>
    <property type="match status" value="1"/>
</dbReference>
<keyword evidence="3 6" id="KW-0812">Transmembrane</keyword>
<dbReference type="RefSeq" id="WP_099892440.1">
    <property type="nucleotide sequence ID" value="NZ_PEKM01000002.1"/>
</dbReference>
<name>A0AAJ3V8N8_PREIN</name>
<evidence type="ECO:0000259" key="7">
    <source>
        <dbReference type="Pfam" id="PF12696"/>
    </source>
</evidence>
<dbReference type="Pfam" id="PF12696">
    <property type="entry name" value="TraG-D_C"/>
    <property type="match status" value="1"/>
</dbReference>
<dbReference type="EMBL" id="PEKM01000002">
    <property type="protein sequence ID" value="PIK17187.1"/>
    <property type="molecule type" value="Genomic_DNA"/>
</dbReference>
<keyword evidence="4 6" id="KW-1133">Transmembrane helix</keyword>
<evidence type="ECO:0000256" key="4">
    <source>
        <dbReference type="ARBA" id="ARBA00022989"/>
    </source>
</evidence>
<feature type="transmembrane region" description="Helical" evidence="6">
    <location>
        <begin position="57"/>
        <end position="80"/>
    </location>
</feature>
<feature type="transmembrane region" description="Helical" evidence="6">
    <location>
        <begin position="16"/>
        <end position="37"/>
    </location>
</feature>
<keyword evidence="5 6" id="KW-0472">Membrane</keyword>
<evidence type="ECO:0000256" key="3">
    <source>
        <dbReference type="ARBA" id="ARBA00022692"/>
    </source>
</evidence>
<gene>
    <name evidence="9" type="ORF">CTI16_09160</name>
</gene>
<dbReference type="Pfam" id="PF14293">
    <property type="entry name" value="YWFCY"/>
    <property type="match status" value="1"/>
</dbReference>
<dbReference type="GO" id="GO:0005886">
    <property type="term" value="C:plasma membrane"/>
    <property type="evidence" value="ECO:0007669"/>
    <property type="project" value="UniProtKB-SubCell"/>
</dbReference>
<dbReference type="InterPro" id="IPR027417">
    <property type="entry name" value="P-loop_NTPase"/>
</dbReference>
<dbReference type="InterPro" id="IPR051539">
    <property type="entry name" value="T4SS-coupling_protein"/>
</dbReference>
<evidence type="ECO:0000313" key="10">
    <source>
        <dbReference type="Proteomes" id="UP000229111"/>
    </source>
</evidence>
<evidence type="ECO:0000256" key="1">
    <source>
        <dbReference type="ARBA" id="ARBA00004651"/>
    </source>
</evidence>
<feature type="domain" description="YWFCY" evidence="8">
    <location>
        <begin position="5"/>
        <end position="149"/>
    </location>
</feature>
<sequence>MAQEDDLRALGKVMDFMRGISVIFLLINCYWFCYEAFQEWHFTLGIINKILMNFQRTSGLFSSILWTKLFCVVFLALSCLGTKGVKEEKITWPKIWTVLFSGFVFFFFNWWLLALPIGKVGAATLYIFTLSVGYICLLMGGVWMSRLLKNNLMDDVFNTENESFMQETRLMENEYSVNLPTRFYYKKKWNKGWINVVNPFRASMVLGTPGSGKSYAIVNNYIKQQIEKGFAMYIYDYKFPDLSEIAYNHLLHHLDAYKVTPQFFVINFDDPRKSHRCNPINPAFMTDISDAYESAYTIMLNLNRSWIQKQGDFFVESPIILLAAIIWFLKIYENGKYCTFPHAIEFLNRPYAQIFPILTSYDELANYLSPFMDAWEGGAQDQLQGQIASAKIPLSRMISPALYWVMTGDDFSLDINNPNEPKVLVVGNNPDRQNIYSAALGLYNSRIVKLINKKKQLKSSVIIDELPTIYFRGLDNLIATARSNKVAVCLGFQDFSQLTRDYGDKESKVIQNTVGNVFSGQVVGETAKTLSERFGKVLQQRQSMTINRNDKSTSISTQMDSLIPASKISNLTQGMFVGAMSDNFDERIDQKIFHAEIVVDSVKVSAEMKVYQPIPVIADFTDEDGFDNLKETIEANYKRVKQEVLSLVDAETERIKTDPTLKHLIKE</sequence>
<accession>A0AAJ3V8N8</accession>
<dbReference type="NCBIfam" id="NF041326">
    <property type="entry name" value="Bacteroid_MobC"/>
    <property type="match status" value="1"/>
</dbReference>
<comment type="caution">
    <text evidence="9">The sequence shown here is derived from an EMBL/GenBank/DDBJ whole genome shotgun (WGS) entry which is preliminary data.</text>
</comment>
<organism evidence="9 10">
    <name type="scientific">Prevotella intermedia</name>
    <dbReference type="NCBI Taxonomy" id="28131"/>
    <lineage>
        <taxon>Bacteria</taxon>
        <taxon>Pseudomonadati</taxon>
        <taxon>Bacteroidota</taxon>
        <taxon>Bacteroidia</taxon>
        <taxon>Bacteroidales</taxon>
        <taxon>Prevotellaceae</taxon>
        <taxon>Prevotella</taxon>
    </lineage>
</organism>
<evidence type="ECO:0000256" key="6">
    <source>
        <dbReference type="SAM" id="Phobius"/>
    </source>
</evidence>
<dbReference type="Gene3D" id="3.40.50.300">
    <property type="entry name" value="P-loop containing nucleotide triphosphate hydrolases"/>
    <property type="match status" value="2"/>
</dbReference>
<dbReference type="AlphaFoldDB" id="A0AAJ3V8N8"/>
<evidence type="ECO:0000256" key="5">
    <source>
        <dbReference type="ARBA" id="ARBA00023136"/>
    </source>
</evidence>